<keyword evidence="3" id="KW-1185">Reference proteome</keyword>
<sequence length="62" mass="7028">MYCHISFAFLRLAFSLRSLQTKVSRKEDDKLTDKLRDLMSLPIIPFTSLATTSKSYGGFPAL</sequence>
<dbReference type="AlphaFoldDB" id="A0A5B7FGY9"/>
<dbReference type="Proteomes" id="UP000324222">
    <property type="component" value="Unassembled WGS sequence"/>
</dbReference>
<evidence type="ECO:0000313" key="3">
    <source>
        <dbReference type="Proteomes" id="UP000324222"/>
    </source>
</evidence>
<evidence type="ECO:0000256" key="1">
    <source>
        <dbReference type="SAM" id="SignalP"/>
    </source>
</evidence>
<comment type="caution">
    <text evidence="2">The sequence shown here is derived from an EMBL/GenBank/DDBJ whole genome shotgun (WGS) entry which is preliminary data.</text>
</comment>
<feature type="chain" id="PRO_5022969553" evidence="1">
    <location>
        <begin position="16"/>
        <end position="62"/>
    </location>
</feature>
<evidence type="ECO:0000313" key="2">
    <source>
        <dbReference type="EMBL" id="MPC45782.1"/>
    </source>
</evidence>
<proteinExistence type="predicted"/>
<accession>A0A5B7FGY9</accession>
<name>A0A5B7FGY9_PORTR</name>
<reference evidence="2 3" key="1">
    <citation type="submission" date="2019-05" db="EMBL/GenBank/DDBJ databases">
        <title>Another draft genome of Portunus trituberculatus and its Hox gene families provides insights of decapod evolution.</title>
        <authorList>
            <person name="Jeong J.-H."/>
            <person name="Song I."/>
            <person name="Kim S."/>
            <person name="Choi T."/>
            <person name="Kim D."/>
            <person name="Ryu S."/>
            <person name="Kim W."/>
        </authorList>
    </citation>
    <scope>NUCLEOTIDE SEQUENCE [LARGE SCALE GENOMIC DNA]</scope>
    <source>
        <tissue evidence="2">Muscle</tissue>
    </source>
</reference>
<dbReference type="EMBL" id="VSRR010006891">
    <property type="protein sequence ID" value="MPC45782.1"/>
    <property type="molecule type" value="Genomic_DNA"/>
</dbReference>
<feature type="signal peptide" evidence="1">
    <location>
        <begin position="1"/>
        <end position="15"/>
    </location>
</feature>
<organism evidence="2 3">
    <name type="scientific">Portunus trituberculatus</name>
    <name type="common">Swimming crab</name>
    <name type="synonym">Neptunus trituberculatus</name>
    <dbReference type="NCBI Taxonomy" id="210409"/>
    <lineage>
        <taxon>Eukaryota</taxon>
        <taxon>Metazoa</taxon>
        <taxon>Ecdysozoa</taxon>
        <taxon>Arthropoda</taxon>
        <taxon>Crustacea</taxon>
        <taxon>Multicrustacea</taxon>
        <taxon>Malacostraca</taxon>
        <taxon>Eumalacostraca</taxon>
        <taxon>Eucarida</taxon>
        <taxon>Decapoda</taxon>
        <taxon>Pleocyemata</taxon>
        <taxon>Brachyura</taxon>
        <taxon>Eubrachyura</taxon>
        <taxon>Portunoidea</taxon>
        <taxon>Portunidae</taxon>
        <taxon>Portuninae</taxon>
        <taxon>Portunus</taxon>
    </lineage>
</organism>
<gene>
    <name evidence="2" type="ORF">E2C01_039487</name>
</gene>
<protein>
    <submittedName>
        <fullName evidence="2">Uncharacterized protein</fullName>
    </submittedName>
</protein>
<keyword evidence="1" id="KW-0732">Signal</keyword>